<dbReference type="Proteomes" id="UP000428260">
    <property type="component" value="Chromosome"/>
</dbReference>
<dbReference type="AlphaFoldDB" id="A0A6I6K229"/>
<name>A0A6I6K229_9BACT</name>
<dbReference type="RefSeq" id="WP_158871353.1">
    <property type="nucleotide sequence ID" value="NZ_CP046401.1"/>
</dbReference>
<reference evidence="2 3" key="1">
    <citation type="submission" date="2019-11" db="EMBL/GenBank/DDBJ databases">
        <authorList>
            <person name="Zheng R.K."/>
            <person name="Sun C.M."/>
        </authorList>
    </citation>
    <scope>NUCLEOTIDE SEQUENCE [LARGE SCALE GENOMIC DNA]</scope>
    <source>
        <strain evidence="2 3">WC007</strain>
    </source>
</reference>
<proteinExistence type="predicted"/>
<accession>A0A6I6K229</accession>
<evidence type="ECO:0000313" key="2">
    <source>
        <dbReference type="EMBL" id="QGY47460.1"/>
    </source>
</evidence>
<evidence type="ECO:0000313" key="3">
    <source>
        <dbReference type="Proteomes" id="UP000428260"/>
    </source>
</evidence>
<feature type="compositionally biased region" description="Polar residues" evidence="1">
    <location>
        <begin position="89"/>
        <end position="104"/>
    </location>
</feature>
<feature type="region of interest" description="Disordered" evidence="1">
    <location>
        <begin position="53"/>
        <end position="104"/>
    </location>
</feature>
<evidence type="ECO:0000256" key="1">
    <source>
        <dbReference type="SAM" id="MobiDB-lite"/>
    </source>
</evidence>
<feature type="compositionally biased region" description="Low complexity" evidence="1">
    <location>
        <begin position="62"/>
        <end position="73"/>
    </location>
</feature>
<dbReference type="EMBL" id="CP046401">
    <property type="protein sequence ID" value="QGY47460.1"/>
    <property type="molecule type" value="Genomic_DNA"/>
</dbReference>
<gene>
    <name evidence="2" type="ORF">GM418_28460</name>
</gene>
<sequence>MKEKNEGLVENGGELFEEKKISRKEAIKKTGLVAASATTMMILMNSQKAQACSPSAKSGRTNDNYRQQQYYNNKDQKSNGPWKSDKTDNNNSHSGSSWRSGNDR</sequence>
<protein>
    <submittedName>
        <fullName evidence="2">Uncharacterized protein</fullName>
    </submittedName>
</protein>
<organism evidence="2 3">
    <name type="scientific">Maribellus comscasis</name>
    <dbReference type="NCBI Taxonomy" id="2681766"/>
    <lineage>
        <taxon>Bacteria</taxon>
        <taxon>Pseudomonadati</taxon>
        <taxon>Bacteroidota</taxon>
        <taxon>Bacteroidia</taxon>
        <taxon>Marinilabiliales</taxon>
        <taxon>Prolixibacteraceae</taxon>
        <taxon>Maribellus</taxon>
    </lineage>
</organism>
<dbReference type="KEGG" id="mcos:GM418_28460"/>
<keyword evidence="3" id="KW-1185">Reference proteome</keyword>